<evidence type="ECO:0000313" key="2">
    <source>
        <dbReference type="Proteomes" id="UP000283095"/>
    </source>
</evidence>
<dbReference type="KEGG" id="pasa:BAOM_2980"/>
<sequence length="329" mass="37383">MTTFDIFNPQISVVAKGLDGKMILVYGDNSTGKTKQATRMKKPYYLGFEAGIRAISGVPFLPINKWSDFKKINKQLTDPKTLDRAKDLYQTIIFDEVFTAAKYCQDYLCKKHGVETIGDGNNGYGLWKEYENEFWSELDKLMKAGYTLLFIGHIQETKEGKIIPKGDARSMQPVRDNADVVAYLTPNGIDENGKVIKSSAWFAQTDEFFARSRFDYIDTYLEEFTAENLEKVIAKAIERQEEEEGITAVTYEEQKESFESEELVYDDLMAKIKKLGTQLTKAGKLEELQEVVEKHLGVDAKVTECTKGQVETMAVILDDLTDLLEDIED</sequence>
<organism evidence="1 2">
    <name type="scientific">Peribacillus asahii</name>
    <dbReference type="NCBI Taxonomy" id="228899"/>
    <lineage>
        <taxon>Bacteria</taxon>
        <taxon>Bacillati</taxon>
        <taxon>Bacillota</taxon>
        <taxon>Bacilli</taxon>
        <taxon>Bacillales</taxon>
        <taxon>Bacillaceae</taxon>
        <taxon>Peribacillus</taxon>
    </lineage>
</organism>
<dbReference type="EMBL" id="CP026095">
    <property type="protein sequence ID" value="AZV43589.1"/>
    <property type="molecule type" value="Genomic_DNA"/>
</dbReference>
<dbReference type="OrthoDB" id="5413799at2"/>
<proteinExistence type="predicted"/>
<name>A0A3T0KT20_9BACI</name>
<evidence type="ECO:0000313" key="1">
    <source>
        <dbReference type="EMBL" id="AZV43589.1"/>
    </source>
</evidence>
<gene>
    <name evidence="1" type="ORF">BAOM_2980</name>
</gene>
<reference evidence="1 2" key="1">
    <citation type="submission" date="2018-01" db="EMBL/GenBank/DDBJ databases">
        <title>Bacillus asahii Genome sequencing and assembly.</title>
        <authorList>
            <person name="Jiang H."/>
            <person name="Feng Y."/>
            <person name="Zhao F."/>
            <person name="Lin X."/>
        </authorList>
    </citation>
    <scope>NUCLEOTIDE SEQUENCE [LARGE SCALE GENOMIC DNA]</scope>
    <source>
        <strain evidence="1 2">OM18</strain>
    </source>
</reference>
<dbReference type="AlphaFoldDB" id="A0A3T0KT20"/>
<dbReference type="Proteomes" id="UP000283095">
    <property type="component" value="Chromosome"/>
</dbReference>
<dbReference type="RefSeq" id="WP_127760736.1">
    <property type="nucleotide sequence ID" value="NZ_CP026095.1"/>
</dbReference>
<dbReference type="Pfam" id="PF13479">
    <property type="entry name" value="AAA_24"/>
    <property type="match status" value="1"/>
</dbReference>
<protein>
    <submittedName>
        <fullName evidence="1">SPBc2 prophage-derived protein YorG</fullName>
    </submittedName>
</protein>
<accession>A0A3T0KT20</accession>